<gene>
    <name evidence="15" type="ORF">MED297_06289</name>
</gene>
<dbReference type="PANTHER" id="PTHR30529:SF1">
    <property type="entry name" value="CYTOCHROME B561 HOMOLOG 2"/>
    <property type="match status" value="1"/>
</dbReference>
<keyword evidence="6 13" id="KW-0812">Transmembrane</keyword>
<evidence type="ECO:0000259" key="14">
    <source>
        <dbReference type="Pfam" id="PF01292"/>
    </source>
</evidence>
<keyword evidence="8" id="KW-0249">Electron transport</keyword>
<evidence type="ECO:0000256" key="5">
    <source>
        <dbReference type="ARBA" id="ARBA00022617"/>
    </source>
</evidence>
<dbReference type="RefSeq" id="WP_008048525.1">
    <property type="nucleotide sequence ID" value="NZ_CH724155.1"/>
</dbReference>
<keyword evidence="10" id="KW-0408">Iron</keyword>
<dbReference type="SUPFAM" id="SSF81342">
    <property type="entry name" value="Transmembrane di-heme cytochromes"/>
    <property type="match status" value="1"/>
</dbReference>
<evidence type="ECO:0000256" key="10">
    <source>
        <dbReference type="ARBA" id="ARBA00023004"/>
    </source>
</evidence>
<dbReference type="GO" id="GO:0009055">
    <property type="term" value="F:electron transfer activity"/>
    <property type="evidence" value="ECO:0007669"/>
    <property type="project" value="InterPro"/>
</dbReference>
<accession>A4BDJ2</accession>
<evidence type="ECO:0000256" key="8">
    <source>
        <dbReference type="ARBA" id="ARBA00022982"/>
    </source>
</evidence>
<evidence type="ECO:0000256" key="6">
    <source>
        <dbReference type="ARBA" id="ARBA00022692"/>
    </source>
</evidence>
<keyword evidence="5" id="KW-0349">Heme</keyword>
<comment type="cofactor">
    <cofactor evidence="1">
        <name>heme b</name>
        <dbReference type="ChEBI" id="CHEBI:60344"/>
    </cofactor>
</comment>
<dbReference type="GO" id="GO:0020037">
    <property type="term" value="F:heme binding"/>
    <property type="evidence" value="ECO:0007669"/>
    <property type="project" value="TreeGrafter"/>
</dbReference>
<keyword evidence="7" id="KW-0479">Metal-binding</keyword>
<dbReference type="PANTHER" id="PTHR30529">
    <property type="entry name" value="CYTOCHROME B561"/>
    <property type="match status" value="1"/>
</dbReference>
<comment type="similarity">
    <text evidence="12">Belongs to the cytochrome b561 family.</text>
</comment>
<organism evidence="15 16">
    <name type="scientific">Reinekea blandensis MED297</name>
    <dbReference type="NCBI Taxonomy" id="314283"/>
    <lineage>
        <taxon>Bacteria</taxon>
        <taxon>Pseudomonadati</taxon>
        <taxon>Pseudomonadota</taxon>
        <taxon>Gammaproteobacteria</taxon>
        <taxon>Oceanospirillales</taxon>
        <taxon>Saccharospirillaceae</taxon>
        <taxon>Reinekea</taxon>
    </lineage>
</organism>
<keyword evidence="9 13" id="KW-1133">Transmembrane helix</keyword>
<dbReference type="GO" id="GO:0005886">
    <property type="term" value="C:plasma membrane"/>
    <property type="evidence" value="ECO:0007669"/>
    <property type="project" value="UniProtKB-SubCell"/>
</dbReference>
<comment type="caution">
    <text evidence="15">The sequence shown here is derived from an EMBL/GenBank/DDBJ whole genome shotgun (WGS) entry which is preliminary data.</text>
</comment>
<dbReference type="InterPro" id="IPR011577">
    <property type="entry name" value="Cyt_b561_bac/Ni-Hgenase"/>
</dbReference>
<dbReference type="Gene3D" id="1.20.950.20">
    <property type="entry name" value="Transmembrane di-heme cytochromes, Chain C"/>
    <property type="match status" value="1"/>
</dbReference>
<reference evidence="15 16" key="1">
    <citation type="submission" date="2006-02" db="EMBL/GenBank/DDBJ databases">
        <authorList>
            <person name="Pinhassi J."/>
            <person name="Pedros-Alio C."/>
            <person name="Ferriera S."/>
            <person name="Johnson J."/>
            <person name="Kravitz S."/>
            <person name="Halpern A."/>
            <person name="Remington K."/>
            <person name="Beeson K."/>
            <person name="Tran B."/>
            <person name="Rogers Y.-H."/>
            <person name="Friedman R."/>
            <person name="Venter J.C."/>
        </authorList>
    </citation>
    <scope>NUCLEOTIDE SEQUENCE [LARGE SCALE GENOMIC DNA]</scope>
    <source>
        <strain evidence="15 16">MED297</strain>
    </source>
</reference>
<dbReference type="STRING" id="314283.MED297_06289"/>
<evidence type="ECO:0000256" key="2">
    <source>
        <dbReference type="ARBA" id="ARBA00004651"/>
    </source>
</evidence>
<proteinExistence type="inferred from homology"/>
<evidence type="ECO:0000256" key="1">
    <source>
        <dbReference type="ARBA" id="ARBA00001970"/>
    </source>
</evidence>
<dbReference type="InterPro" id="IPR016174">
    <property type="entry name" value="Di-haem_cyt_TM"/>
</dbReference>
<dbReference type="HOGENOM" id="CLU_095321_3_0_6"/>
<feature type="transmembrane region" description="Helical" evidence="13">
    <location>
        <begin position="12"/>
        <end position="32"/>
    </location>
</feature>
<dbReference type="Pfam" id="PF01292">
    <property type="entry name" value="Ni_hydr_CYTB"/>
    <property type="match status" value="1"/>
</dbReference>
<keyword evidence="16" id="KW-1185">Reference proteome</keyword>
<sequence length="204" mass="22615">MSPQRKTKRYRRAFSIGHWLMAGGFIALLIAGQQFNFDLTDAYRARGLKLHSSLGAIVLFTALTLMIRRWIYKEPRPEADLPPLKKLAATSVQLLLYALAVFIPLSGLATALFSPTPTLLFGAINLSQLAGDPELYARIRSIHETGTWLAMLMIGAHGGAALYHHFILKDDVLTSMLDVRKIKQWIAAKQASRRSSESGLKAPD</sequence>
<dbReference type="EMBL" id="AAOE01000007">
    <property type="protein sequence ID" value="EAR09936.1"/>
    <property type="molecule type" value="Genomic_DNA"/>
</dbReference>
<dbReference type="AlphaFoldDB" id="A4BDJ2"/>
<dbReference type="OrthoDB" id="9793784at2"/>
<evidence type="ECO:0000256" key="11">
    <source>
        <dbReference type="ARBA" id="ARBA00023136"/>
    </source>
</evidence>
<feature type="transmembrane region" description="Helical" evidence="13">
    <location>
        <begin position="52"/>
        <end position="71"/>
    </location>
</feature>
<evidence type="ECO:0000313" key="15">
    <source>
        <dbReference type="EMBL" id="EAR09936.1"/>
    </source>
</evidence>
<dbReference type="GO" id="GO:0022904">
    <property type="term" value="P:respiratory electron transport chain"/>
    <property type="evidence" value="ECO:0007669"/>
    <property type="project" value="InterPro"/>
</dbReference>
<protein>
    <submittedName>
        <fullName evidence="15">Putative cytochrome</fullName>
    </submittedName>
</protein>
<evidence type="ECO:0000256" key="4">
    <source>
        <dbReference type="ARBA" id="ARBA00022475"/>
    </source>
</evidence>
<feature type="transmembrane region" description="Helical" evidence="13">
    <location>
        <begin position="92"/>
        <end position="113"/>
    </location>
</feature>
<feature type="domain" description="Cytochrome b561 bacterial/Ni-hydrogenase" evidence="14">
    <location>
        <begin position="9"/>
        <end position="177"/>
    </location>
</feature>
<evidence type="ECO:0000256" key="12">
    <source>
        <dbReference type="ARBA" id="ARBA00037975"/>
    </source>
</evidence>
<name>A4BDJ2_9GAMM</name>
<feature type="transmembrane region" description="Helical" evidence="13">
    <location>
        <begin position="148"/>
        <end position="168"/>
    </location>
</feature>
<keyword evidence="3" id="KW-0813">Transport</keyword>
<evidence type="ECO:0000256" key="9">
    <source>
        <dbReference type="ARBA" id="ARBA00022989"/>
    </source>
</evidence>
<evidence type="ECO:0000256" key="13">
    <source>
        <dbReference type="SAM" id="Phobius"/>
    </source>
</evidence>
<evidence type="ECO:0000256" key="7">
    <source>
        <dbReference type="ARBA" id="ARBA00022723"/>
    </source>
</evidence>
<keyword evidence="11 13" id="KW-0472">Membrane</keyword>
<comment type="subcellular location">
    <subcellularLocation>
        <location evidence="2">Cell membrane</location>
        <topology evidence="2">Multi-pass membrane protein</topology>
    </subcellularLocation>
</comment>
<evidence type="ECO:0000256" key="3">
    <source>
        <dbReference type="ARBA" id="ARBA00022448"/>
    </source>
</evidence>
<dbReference type="Proteomes" id="UP000005953">
    <property type="component" value="Unassembled WGS sequence"/>
</dbReference>
<evidence type="ECO:0000313" key="16">
    <source>
        <dbReference type="Proteomes" id="UP000005953"/>
    </source>
</evidence>
<dbReference type="InterPro" id="IPR052168">
    <property type="entry name" value="Cytochrome_b561_oxidase"/>
</dbReference>
<keyword evidence="4" id="KW-1003">Cell membrane</keyword>
<dbReference type="GO" id="GO:0046872">
    <property type="term" value="F:metal ion binding"/>
    <property type="evidence" value="ECO:0007669"/>
    <property type="project" value="UniProtKB-KW"/>
</dbReference>